<evidence type="ECO:0000313" key="6">
    <source>
        <dbReference type="Proteomes" id="UP000315901"/>
    </source>
</evidence>
<keyword evidence="6" id="KW-1185">Reference proteome</keyword>
<reference evidence="5 6" key="1">
    <citation type="submission" date="2019-06" db="EMBL/GenBank/DDBJ databases">
        <title>A novel bacterium of genus Marinomonas, isolated from coastal sand.</title>
        <authorList>
            <person name="Huang H."/>
            <person name="Mo K."/>
            <person name="Hu Y."/>
        </authorList>
    </citation>
    <scope>NUCLEOTIDE SEQUENCE [LARGE SCALE GENOMIC DNA]</scope>
    <source>
        <strain evidence="5 6">HB171799</strain>
    </source>
</reference>
<dbReference type="SUPFAM" id="SSF88713">
    <property type="entry name" value="Glycoside hydrolase/deacetylase"/>
    <property type="match status" value="1"/>
</dbReference>
<dbReference type="AlphaFoldDB" id="A0A501WU30"/>
<feature type="domain" description="NodB homology" evidence="4">
    <location>
        <begin position="86"/>
        <end position="361"/>
    </location>
</feature>
<dbReference type="PROSITE" id="PS51677">
    <property type="entry name" value="NODB"/>
    <property type="match status" value="1"/>
</dbReference>
<proteinExistence type="predicted"/>
<dbReference type="InterPro" id="IPR002509">
    <property type="entry name" value="NODB_dom"/>
</dbReference>
<sequence>MFRRASFMLKKLSVAGLCATAINASAQDYLPILQYHHVSDNAPFSTSVTPAQFTEHMDYLRDANFQVLPLAQALADIRAGKPLPDKAVAITFDDAYRNIYEQGFPILKERGFPFTVFINTGPVEQGNKSFLTWDQMREMQRFGGEFANHTVGHPYLLRLEQGETVEAWWSRITHEIEQVETALTTQLGESPKMLAYPYGESDAQIQEYVTDRGIIGFGQQSGVVYQGSDFANLPRFPAAGHYAKLATLKTKLNAKPMPLIDTQVGGLYAGQEPVSMTMQFDKTGYRFKELACYVSGQNQAELIWLDELTVKVVAERPFRAGRSRINCTMPDKTGRHYYWFSNVWIKPKGDEGYVSEKNEKF</sequence>
<accession>A0A501WU30</accession>
<feature type="chain" id="PRO_5021329989" evidence="3">
    <location>
        <begin position="27"/>
        <end position="361"/>
    </location>
</feature>
<dbReference type="GO" id="GO:0005576">
    <property type="term" value="C:extracellular region"/>
    <property type="evidence" value="ECO:0007669"/>
    <property type="project" value="UniProtKB-SubCell"/>
</dbReference>
<evidence type="ECO:0000256" key="2">
    <source>
        <dbReference type="ARBA" id="ARBA00022729"/>
    </source>
</evidence>
<dbReference type="InterPro" id="IPR051398">
    <property type="entry name" value="Polysacch_Deacetylase"/>
</dbReference>
<dbReference type="InterPro" id="IPR011330">
    <property type="entry name" value="Glyco_hydro/deAcase_b/a-brl"/>
</dbReference>
<keyword evidence="2 3" id="KW-0732">Signal</keyword>
<evidence type="ECO:0000256" key="3">
    <source>
        <dbReference type="SAM" id="SignalP"/>
    </source>
</evidence>
<feature type="signal peptide" evidence="3">
    <location>
        <begin position="1"/>
        <end position="26"/>
    </location>
</feature>
<dbReference type="Proteomes" id="UP000315901">
    <property type="component" value="Unassembled WGS sequence"/>
</dbReference>
<dbReference type="OrthoDB" id="9814639at2"/>
<organism evidence="5 6">
    <name type="scientific">Maribrevibacterium harenarium</name>
    <dbReference type="NCBI Taxonomy" id="2589817"/>
    <lineage>
        <taxon>Bacteria</taxon>
        <taxon>Pseudomonadati</taxon>
        <taxon>Pseudomonadota</taxon>
        <taxon>Gammaproteobacteria</taxon>
        <taxon>Oceanospirillales</taxon>
        <taxon>Oceanospirillaceae</taxon>
        <taxon>Maribrevibacterium</taxon>
    </lineage>
</organism>
<dbReference type="PANTHER" id="PTHR34216:SF3">
    <property type="entry name" value="POLY-BETA-1,6-N-ACETYL-D-GLUCOSAMINE N-DEACETYLASE"/>
    <property type="match status" value="1"/>
</dbReference>
<dbReference type="PANTHER" id="PTHR34216">
    <property type="match status" value="1"/>
</dbReference>
<dbReference type="CDD" id="cd10973">
    <property type="entry name" value="CE4_DAC_u4_5s"/>
    <property type="match status" value="1"/>
</dbReference>
<dbReference type="Pfam" id="PF01522">
    <property type="entry name" value="Polysacc_deac_1"/>
    <property type="match status" value="1"/>
</dbReference>
<evidence type="ECO:0000256" key="1">
    <source>
        <dbReference type="ARBA" id="ARBA00004613"/>
    </source>
</evidence>
<name>A0A501WU30_9GAMM</name>
<dbReference type="EMBL" id="VFRR01000017">
    <property type="protein sequence ID" value="TPE50877.1"/>
    <property type="molecule type" value="Genomic_DNA"/>
</dbReference>
<comment type="caution">
    <text evidence="5">The sequence shown here is derived from an EMBL/GenBank/DDBJ whole genome shotgun (WGS) entry which is preliminary data.</text>
</comment>
<dbReference type="GO" id="GO:0005975">
    <property type="term" value="P:carbohydrate metabolic process"/>
    <property type="evidence" value="ECO:0007669"/>
    <property type="project" value="InterPro"/>
</dbReference>
<evidence type="ECO:0000259" key="4">
    <source>
        <dbReference type="PROSITE" id="PS51677"/>
    </source>
</evidence>
<gene>
    <name evidence="5" type="ORF">FJM67_09925</name>
</gene>
<evidence type="ECO:0000313" key="5">
    <source>
        <dbReference type="EMBL" id="TPE50877.1"/>
    </source>
</evidence>
<dbReference type="Gene3D" id="3.20.20.370">
    <property type="entry name" value="Glycoside hydrolase/deacetylase"/>
    <property type="match status" value="1"/>
</dbReference>
<comment type="subcellular location">
    <subcellularLocation>
        <location evidence="1">Secreted</location>
    </subcellularLocation>
</comment>
<protein>
    <submittedName>
        <fullName evidence="5">Polysaccharide deacetylase</fullName>
    </submittedName>
</protein>
<dbReference type="GO" id="GO:0016810">
    <property type="term" value="F:hydrolase activity, acting on carbon-nitrogen (but not peptide) bonds"/>
    <property type="evidence" value="ECO:0007669"/>
    <property type="project" value="InterPro"/>
</dbReference>